<comment type="caution">
    <text evidence="9">The sequence shown here is derived from an EMBL/GenBank/DDBJ whole genome shotgun (WGS) entry which is preliminary data.</text>
</comment>
<evidence type="ECO:0000259" key="5">
    <source>
        <dbReference type="Pfam" id="PF25893"/>
    </source>
</evidence>
<evidence type="ECO:0000259" key="7">
    <source>
        <dbReference type="Pfam" id="PF25973"/>
    </source>
</evidence>
<dbReference type="GO" id="GO:0016020">
    <property type="term" value="C:membrane"/>
    <property type="evidence" value="ECO:0007669"/>
    <property type="project" value="InterPro"/>
</dbReference>
<dbReference type="SUPFAM" id="SSF111369">
    <property type="entry name" value="HlyD-like secretion proteins"/>
    <property type="match status" value="1"/>
</dbReference>
<dbReference type="Gene3D" id="2.40.30.170">
    <property type="match status" value="1"/>
</dbReference>
<evidence type="ECO:0000256" key="2">
    <source>
        <dbReference type="ARBA" id="ARBA00022448"/>
    </source>
</evidence>
<dbReference type="OrthoDB" id="9768185at2"/>
<keyword evidence="4" id="KW-0812">Transmembrane</keyword>
<name>A0A1Y3CKC6_9GAMM</name>
<reference evidence="9 10" key="1">
    <citation type="submission" date="2017-04" db="EMBL/GenBank/DDBJ databases">
        <title>High diversity of culturable Acinetobacter species in natural soil and water ecosystems.</title>
        <authorList>
            <person name="Nemec A."/>
            <person name="Radolfova-Krizova L."/>
        </authorList>
    </citation>
    <scope>NUCLEOTIDE SEQUENCE [LARGE SCALE GENOMIC DNA]</scope>
    <source>
        <strain evidence="9 10">ANC 4999</strain>
    </source>
</reference>
<keyword evidence="10" id="KW-1185">Reference proteome</keyword>
<dbReference type="PANTHER" id="PTHR30097">
    <property type="entry name" value="CATION EFFLUX SYSTEM PROTEIN CUSB"/>
    <property type="match status" value="1"/>
</dbReference>
<feature type="domain" description="CzcB-like barrel-sandwich hybrid" evidence="7">
    <location>
        <begin position="119"/>
        <end position="258"/>
    </location>
</feature>
<dbReference type="PANTHER" id="PTHR30097:SF4">
    <property type="entry name" value="SLR6042 PROTEIN"/>
    <property type="match status" value="1"/>
</dbReference>
<keyword evidence="4" id="KW-0472">Membrane</keyword>
<dbReference type="InterPro" id="IPR058792">
    <property type="entry name" value="Beta-barrel_RND_2"/>
</dbReference>
<evidence type="ECO:0000259" key="8">
    <source>
        <dbReference type="Pfam" id="PF25975"/>
    </source>
</evidence>
<comment type="similarity">
    <text evidence="1">Belongs to the membrane fusion protein (MFP) (TC 8.A.1) family.</text>
</comment>
<feature type="domain" description="CusB-like beta-barrel" evidence="6">
    <location>
        <begin position="263"/>
        <end position="339"/>
    </location>
</feature>
<dbReference type="STRING" id="1977882.B9T28_02860"/>
<feature type="region of interest" description="Disordered" evidence="3">
    <location>
        <begin position="48"/>
        <end position="75"/>
    </location>
</feature>
<evidence type="ECO:0000256" key="1">
    <source>
        <dbReference type="ARBA" id="ARBA00009477"/>
    </source>
</evidence>
<dbReference type="InterPro" id="IPR058647">
    <property type="entry name" value="BSH_CzcB-like"/>
</dbReference>
<evidence type="ECO:0000313" key="10">
    <source>
        <dbReference type="Proteomes" id="UP000242765"/>
    </source>
</evidence>
<keyword evidence="2" id="KW-0813">Transport</keyword>
<protein>
    <submittedName>
        <fullName evidence="9">Efflux transporter periplasmic adaptor subunit</fullName>
    </submittedName>
</protein>
<dbReference type="GO" id="GO:0030288">
    <property type="term" value="C:outer membrane-bounded periplasmic space"/>
    <property type="evidence" value="ECO:0007669"/>
    <property type="project" value="TreeGrafter"/>
</dbReference>
<dbReference type="RefSeq" id="WP_086202429.1">
    <property type="nucleotide sequence ID" value="NZ_NEGB01000001.1"/>
</dbReference>
<accession>A0A1Y3CKC6</accession>
<dbReference type="InterPro" id="IPR006143">
    <property type="entry name" value="RND_pump_MFP"/>
</dbReference>
<dbReference type="Proteomes" id="UP000242765">
    <property type="component" value="Unassembled WGS sequence"/>
</dbReference>
<proteinExistence type="inferred from homology"/>
<dbReference type="Gene3D" id="1.10.287.470">
    <property type="entry name" value="Helix hairpin bin"/>
    <property type="match status" value="1"/>
</dbReference>
<feature type="domain" description="CzcB-like alpha-helical hairpin" evidence="5">
    <location>
        <begin position="158"/>
        <end position="217"/>
    </location>
</feature>
<dbReference type="Gene3D" id="2.40.420.20">
    <property type="match status" value="1"/>
</dbReference>
<organism evidence="9 10">
    <name type="scientific">Acinetobacter silvestris</name>
    <dbReference type="NCBI Taxonomy" id="1977882"/>
    <lineage>
        <taxon>Bacteria</taxon>
        <taxon>Pseudomonadati</taxon>
        <taxon>Pseudomonadota</taxon>
        <taxon>Gammaproteobacteria</taxon>
        <taxon>Moraxellales</taxon>
        <taxon>Moraxellaceae</taxon>
        <taxon>Acinetobacter</taxon>
    </lineage>
</organism>
<dbReference type="GO" id="GO:0022857">
    <property type="term" value="F:transmembrane transporter activity"/>
    <property type="evidence" value="ECO:0007669"/>
    <property type="project" value="InterPro"/>
</dbReference>
<dbReference type="Pfam" id="PF25893">
    <property type="entry name" value="HH_CzcB"/>
    <property type="match status" value="1"/>
</dbReference>
<gene>
    <name evidence="9" type="ORF">B9T28_02860</name>
</gene>
<evidence type="ECO:0000313" key="9">
    <source>
        <dbReference type="EMBL" id="OTG67579.1"/>
    </source>
</evidence>
<dbReference type="Pfam" id="PF25954">
    <property type="entry name" value="Beta-barrel_RND_2"/>
    <property type="match status" value="1"/>
</dbReference>
<dbReference type="AlphaFoldDB" id="A0A1Y3CKC6"/>
<dbReference type="Pfam" id="PF25973">
    <property type="entry name" value="BSH_CzcB"/>
    <property type="match status" value="1"/>
</dbReference>
<evidence type="ECO:0000259" key="6">
    <source>
        <dbReference type="Pfam" id="PF25954"/>
    </source>
</evidence>
<dbReference type="GO" id="GO:0015679">
    <property type="term" value="P:plasma membrane copper ion transport"/>
    <property type="evidence" value="ECO:0007669"/>
    <property type="project" value="TreeGrafter"/>
</dbReference>
<dbReference type="GO" id="GO:0046914">
    <property type="term" value="F:transition metal ion binding"/>
    <property type="evidence" value="ECO:0007669"/>
    <property type="project" value="TreeGrafter"/>
</dbReference>
<keyword evidence="4" id="KW-1133">Transmembrane helix</keyword>
<evidence type="ECO:0000256" key="4">
    <source>
        <dbReference type="SAM" id="Phobius"/>
    </source>
</evidence>
<evidence type="ECO:0000256" key="3">
    <source>
        <dbReference type="SAM" id="MobiDB-lite"/>
    </source>
</evidence>
<dbReference type="NCBIfam" id="TIGR01730">
    <property type="entry name" value="RND_mfp"/>
    <property type="match status" value="1"/>
</dbReference>
<dbReference type="InterPro" id="IPR051909">
    <property type="entry name" value="MFP_Cation_Efflux"/>
</dbReference>
<sequence length="423" mass="46621">MLSLQKSFKNQSGKISQKLLIIIVLIATVLLAVAVYFLGQYKSSPKVDEQAHTEHEKSEDHAHAEGEQAHQLAEEPHSEAIALTAKQMTEQGIQLAQVELGEVVQVSAYPAKLVVNTDRQAHVSPSFSGHVESVNVELGQQVKKGQALATLLVPDLVDQQSNLHIAQANLVLARQDYERERQLWSQGISAKQDYQRAYNAYQQAQIQVQAIKSRLSAFGASSSSNGRYVLKAPISGIISKKDLVVGENVQLANQLFIIDQLDQLWLEFIVPNTNFASIAPNQQIEFKSLQTGNIFKAQIQSLNSEADAQTGRLQVRAQVLSNAAELRPNLMVNVQLQQNSSTQALRILKSAVQKIEGQDAVFVTAEHDQKIEFKVQPVVLGQVSGDGQWIEVQSGLKQAQQYVAQGSFLLKSELEKGEASHEH</sequence>
<dbReference type="Pfam" id="PF25975">
    <property type="entry name" value="CzcB_C"/>
    <property type="match status" value="1"/>
</dbReference>
<feature type="domain" description="CzcB-like C-terminal circularly permuted SH3-like" evidence="8">
    <location>
        <begin position="346"/>
        <end position="411"/>
    </location>
</feature>
<dbReference type="Gene3D" id="2.40.50.100">
    <property type="match status" value="1"/>
</dbReference>
<dbReference type="GO" id="GO:0060003">
    <property type="term" value="P:copper ion export"/>
    <property type="evidence" value="ECO:0007669"/>
    <property type="project" value="TreeGrafter"/>
</dbReference>
<dbReference type="InterPro" id="IPR058648">
    <property type="entry name" value="HH_CzcB-like"/>
</dbReference>
<feature type="transmembrane region" description="Helical" evidence="4">
    <location>
        <begin position="20"/>
        <end position="39"/>
    </location>
</feature>
<dbReference type="EMBL" id="NEGB01000001">
    <property type="protein sequence ID" value="OTG67579.1"/>
    <property type="molecule type" value="Genomic_DNA"/>
</dbReference>
<dbReference type="InterPro" id="IPR058649">
    <property type="entry name" value="CzcB_C"/>
</dbReference>